<reference evidence="6" key="1">
    <citation type="submission" date="2022-11" db="EMBL/GenBank/DDBJ databases">
        <title>Centuries of genome instability and evolution in soft-shell clam transmissible cancer (bioRxiv).</title>
        <authorList>
            <person name="Hart S.F.M."/>
            <person name="Yonemitsu M.A."/>
            <person name="Giersch R.M."/>
            <person name="Beal B.F."/>
            <person name="Arriagada G."/>
            <person name="Davis B.W."/>
            <person name="Ostrander E.A."/>
            <person name="Goff S.P."/>
            <person name="Metzger M.J."/>
        </authorList>
    </citation>
    <scope>NUCLEOTIDE SEQUENCE</scope>
    <source>
        <strain evidence="6">MELC-2E11</strain>
        <tissue evidence="6">Siphon/mantle</tissue>
    </source>
</reference>
<dbReference type="Proteomes" id="UP001164746">
    <property type="component" value="Chromosome 17"/>
</dbReference>
<dbReference type="PANTHER" id="PTHR22923:SF116">
    <property type="entry name" value="C1Q DOMAIN-CONTAINING PROTEIN"/>
    <property type="match status" value="1"/>
</dbReference>
<evidence type="ECO:0000259" key="5">
    <source>
        <dbReference type="PROSITE" id="PS50871"/>
    </source>
</evidence>
<evidence type="ECO:0000313" key="7">
    <source>
        <dbReference type="Proteomes" id="UP001164746"/>
    </source>
</evidence>
<name>A0ABY7GBP2_MYAAR</name>
<dbReference type="PROSITE" id="PS50871">
    <property type="entry name" value="C1Q"/>
    <property type="match status" value="1"/>
</dbReference>
<dbReference type="SMART" id="SM00110">
    <property type="entry name" value="C1Q"/>
    <property type="match status" value="1"/>
</dbReference>
<dbReference type="SUPFAM" id="SSF49842">
    <property type="entry name" value="TNF-like"/>
    <property type="match status" value="1"/>
</dbReference>
<feature type="signal peptide" evidence="4">
    <location>
        <begin position="1"/>
        <end position="23"/>
    </location>
</feature>
<proteinExistence type="predicted"/>
<dbReference type="EMBL" id="CP111028">
    <property type="protein sequence ID" value="WAR31822.1"/>
    <property type="molecule type" value="Genomic_DNA"/>
</dbReference>
<gene>
    <name evidence="6" type="ORF">MAR_034364</name>
</gene>
<dbReference type="PANTHER" id="PTHR22923">
    <property type="entry name" value="CEREBELLIN-RELATED"/>
    <property type="match status" value="1"/>
</dbReference>
<evidence type="ECO:0000256" key="1">
    <source>
        <dbReference type="ARBA" id="ARBA00004613"/>
    </source>
</evidence>
<evidence type="ECO:0000256" key="2">
    <source>
        <dbReference type="ARBA" id="ARBA00022525"/>
    </source>
</evidence>
<evidence type="ECO:0000313" key="6">
    <source>
        <dbReference type="EMBL" id="WAR31822.1"/>
    </source>
</evidence>
<evidence type="ECO:0000256" key="3">
    <source>
        <dbReference type="ARBA" id="ARBA00022729"/>
    </source>
</evidence>
<feature type="chain" id="PRO_5047430461" description="C1q domain-containing protein" evidence="4">
    <location>
        <begin position="24"/>
        <end position="245"/>
    </location>
</feature>
<keyword evidence="3 4" id="KW-0732">Signal</keyword>
<evidence type="ECO:0000256" key="4">
    <source>
        <dbReference type="SAM" id="SignalP"/>
    </source>
</evidence>
<organism evidence="6 7">
    <name type="scientific">Mya arenaria</name>
    <name type="common">Soft-shell clam</name>
    <dbReference type="NCBI Taxonomy" id="6604"/>
    <lineage>
        <taxon>Eukaryota</taxon>
        <taxon>Metazoa</taxon>
        <taxon>Spiralia</taxon>
        <taxon>Lophotrochozoa</taxon>
        <taxon>Mollusca</taxon>
        <taxon>Bivalvia</taxon>
        <taxon>Autobranchia</taxon>
        <taxon>Heteroconchia</taxon>
        <taxon>Euheterodonta</taxon>
        <taxon>Imparidentia</taxon>
        <taxon>Neoheterodontei</taxon>
        <taxon>Myida</taxon>
        <taxon>Myoidea</taxon>
        <taxon>Myidae</taxon>
        <taxon>Mya</taxon>
    </lineage>
</organism>
<dbReference type="Pfam" id="PF00386">
    <property type="entry name" value="C1q"/>
    <property type="match status" value="1"/>
</dbReference>
<dbReference type="Gene3D" id="2.60.120.40">
    <property type="match status" value="1"/>
</dbReference>
<feature type="domain" description="C1q" evidence="5">
    <location>
        <begin position="102"/>
        <end position="245"/>
    </location>
</feature>
<keyword evidence="7" id="KW-1185">Reference proteome</keyword>
<accession>A0ABY7GBP2</accession>
<dbReference type="InterPro" id="IPR001073">
    <property type="entry name" value="C1q_dom"/>
</dbReference>
<keyword evidence="2" id="KW-0964">Secreted</keyword>
<sequence>MESRVIRTYLVLLCFSLIFEIEGVSVHKINDLLDGKNEDIGNLGKNIDSQNDLNVHVLQLMKEVKTLKEEVTLMREQCTLHATGETKEHNIQKRAPRRRVRRRKPEVAFQVVLKKKSEKFHTNQPINFDHVITNIGNGFDIRTGIFIAPIGGVYVFSATILAANGYYVEGSIVVHDETTVTAVSDRRQLSESSMDTSDQGTVHGTFRIQKGDTVSFMIKWPHGQHELVGYDKTSFGGHLVTAHKS</sequence>
<dbReference type="PRINTS" id="PR00007">
    <property type="entry name" value="COMPLEMNTC1Q"/>
</dbReference>
<protein>
    <recommendedName>
        <fullName evidence="5">C1q domain-containing protein</fullName>
    </recommendedName>
</protein>
<dbReference type="InterPro" id="IPR050822">
    <property type="entry name" value="Cerebellin_Synaptic_Org"/>
</dbReference>
<dbReference type="InterPro" id="IPR008983">
    <property type="entry name" value="Tumour_necrosis_fac-like_dom"/>
</dbReference>
<comment type="subcellular location">
    <subcellularLocation>
        <location evidence="1">Secreted</location>
    </subcellularLocation>
</comment>